<evidence type="ECO:0000256" key="6">
    <source>
        <dbReference type="ARBA" id="ARBA00023125"/>
    </source>
</evidence>
<feature type="domain" description="C3H1-type" evidence="10">
    <location>
        <begin position="273"/>
        <end position="301"/>
    </location>
</feature>
<dbReference type="InterPro" id="IPR036855">
    <property type="entry name" value="Znf_CCCH_sf"/>
</dbReference>
<dbReference type="GO" id="GO:0008270">
    <property type="term" value="F:zinc ion binding"/>
    <property type="evidence" value="ECO:0007669"/>
    <property type="project" value="UniProtKB-KW"/>
</dbReference>
<dbReference type="PROSITE" id="PS50084">
    <property type="entry name" value="KH_TYPE_1"/>
    <property type="match status" value="1"/>
</dbReference>
<dbReference type="SMART" id="SM00356">
    <property type="entry name" value="ZnF_C3H1"/>
    <property type="match status" value="2"/>
</dbReference>
<dbReference type="InterPro" id="IPR036612">
    <property type="entry name" value="KH_dom_type_1_sf"/>
</dbReference>
<evidence type="ECO:0000256" key="1">
    <source>
        <dbReference type="ARBA" id="ARBA00022723"/>
    </source>
</evidence>
<feature type="region of interest" description="Disordered" evidence="9">
    <location>
        <begin position="252"/>
        <end position="276"/>
    </location>
</feature>
<dbReference type="GO" id="GO:0010468">
    <property type="term" value="P:regulation of gene expression"/>
    <property type="evidence" value="ECO:0007669"/>
    <property type="project" value="UniProtKB-ARBA"/>
</dbReference>
<dbReference type="InterPro" id="IPR004088">
    <property type="entry name" value="KH_dom_type_1"/>
</dbReference>
<name>A0A0D3G1C4_9ORYZ</name>
<dbReference type="Pfam" id="PF00013">
    <property type="entry name" value="KH_1"/>
    <property type="match status" value="1"/>
</dbReference>
<organism evidence="11">
    <name type="scientific">Oryza barthii</name>
    <dbReference type="NCBI Taxonomy" id="65489"/>
    <lineage>
        <taxon>Eukaryota</taxon>
        <taxon>Viridiplantae</taxon>
        <taxon>Streptophyta</taxon>
        <taxon>Embryophyta</taxon>
        <taxon>Tracheophyta</taxon>
        <taxon>Spermatophyta</taxon>
        <taxon>Magnoliopsida</taxon>
        <taxon>Liliopsida</taxon>
        <taxon>Poales</taxon>
        <taxon>Poaceae</taxon>
        <taxon>BOP clade</taxon>
        <taxon>Oryzoideae</taxon>
        <taxon>Oryzeae</taxon>
        <taxon>Oryzinae</taxon>
        <taxon>Oryza</taxon>
    </lineage>
</organism>
<keyword evidence="4 8" id="KW-0862">Zinc</keyword>
<feature type="zinc finger region" description="C3H1-type" evidence="8">
    <location>
        <begin position="445"/>
        <end position="472"/>
    </location>
</feature>
<dbReference type="Pfam" id="PF14608">
    <property type="entry name" value="zf-CCCH_2"/>
    <property type="match status" value="1"/>
</dbReference>
<evidence type="ECO:0000259" key="10">
    <source>
        <dbReference type="PROSITE" id="PS50103"/>
    </source>
</evidence>
<keyword evidence="12" id="KW-1185">Reference proteome</keyword>
<dbReference type="SUPFAM" id="SSF54791">
    <property type="entry name" value="Eukaryotic type KH-domain (KH-domain type I)"/>
    <property type="match status" value="1"/>
</dbReference>
<protein>
    <recommendedName>
        <fullName evidence="10">C3H1-type domain-containing protein</fullName>
    </recommendedName>
</protein>
<feature type="region of interest" description="Disordered" evidence="9">
    <location>
        <begin position="160"/>
        <end position="180"/>
    </location>
</feature>
<dbReference type="PANTHER" id="PTHR33450">
    <property type="entry name" value="EMB|CAB67623.1-RELATED"/>
    <property type="match status" value="1"/>
</dbReference>
<keyword evidence="1 8" id="KW-0479">Metal-binding</keyword>
<dbReference type="GO" id="GO:0051252">
    <property type="term" value="P:regulation of RNA metabolic process"/>
    <property type="evidence" value="ECO:0007669"/>
    <property type="project" value="UniProtKB-ARBA"/>
</dbReference>
<feature type="compositionally biased region" description="Gly residues" evidence="9">
    <location>
        <begin position="168"/>
        <end position="178"/>
    </location>
</feature>
<proteinExistence type="predicted"/>
<feature type="domain" description="C3H1-type" evidence="10">
    <location>
        <begin position="445"/>
        <end position="472"/>
    </location>
</feature>
<evidence type="ECO:0000256" key="5">
    <source>
        <dbReference type="ARBA" id="ARBA00022884"/>
    </source>
</evidence>
<dbReference type="PANTHER" id="PTHR33450:SF4">
    <property type="entry name" value="OS04G0665666 PROTEIN"/>
    <property type="match status" value="1"/>
</dbReference>
<dbReference type="CDD" id="cd22464">
    <property type="entry name" value="KH-I_AtC3H36_like"/>
    <property type="match status" value="1"/>
</dbReference>
<dbReference type="eggNOG" id="KOG1677">
    <property type="taxonomic scope" value="Eukaryota"/>
</dbReference>
<dbReference type="Gene3D" id="3.30.1370.10">
    <property type="entry name" value="K Homology domain, type 1"/>
    <property type="match status" value="1"/>
</dbReference>
<keyword evidence="6" id="KW-0238">DNA-binding</keyword>
<keyword evidence="5 7" id="KW-0694">RNA-binding</keyword>
<dbReference type="PaxDb" id="65489-OBART04G28690.1"/>
<feature type="zinc finger region" description="C3H1-type" evidence="8">
    <location>
        <begin position="273"/>
        <end position="301"/>
    </location>
</feature>
<dbReference type="STRING" id="65489.A0A0D3G1C4"/>
<dbReference type="SUPFAM" id="SSF90229">
    <property type="entry name" value="CCCH zinc finger"/>
    <property type="match status" value="2"/>
</dbReference>
<dbReference type="AlphaFoldDB" id="A0A0D3G1C4"/>
<dbReference type="InterPro" id="IPR000571">
    <property type="entry name" value="Znf_CCCH"/>
</dbReference>
<dbReference type="Gene3D" id="4.10.1000.10">
    <property type="entry name" value="Zinc finger, CCCH-type"/>
    <property type="match status" value="2"/>
</dbReference>
<feature type="compositionally biased region" description="Low complexity" evidence="9">
    <location>
        <begin position="421"/>
        <end position="435"/>
    </location>
</feature>
<evidence type="ECO:0000256" key="4">
    <source>
        <dbReference type="ARBA" id="ARBA00022833"/>
    </source>
</evidence>
<dbReference type="Pfam" id="PF00642">
    <property type="entry name" value="zf-CCCH"/>
    <property type="match status" value="2"/>
</dbReference>
<evidence type="ECO:0000256" key="7">
    <source>
        <dbReference type="PROSITE-ProRule" id="PRU00117"/>
    </source>
</evidence>
<evidence type="ECO:0000313" key="11">
    <source>
        <dbReference type="EnsemblPlants" id="OBART04G28690.1"/>
    </source>
</evidence>
<dbReference type="InterPro" id="IPR004087">
    <property type="entry name" value="KH_dom"/>
</dbReference>
<keyword evidence="2" id="KW-0677">Repeat</keyword>
<dbReference type="FunFam" id="3.30.1370.10:FF:000069">
    <property type="entry name" value="Zinc finger CCCH domain-containing protein 52"/>
    <property type="match status" value="1"/>
</dbReference>
<evidence type="ECO:0000256" key="8">
    <source>
        <dbReference type="PROSITE-ProRule" id="PRU00723"/>
    </source>
</evidence>
<dbReference type="Proteomes" id="UP000026960">
    <property type="component" value="Chromosome 4"/>
</dbReference>
<dbReference type="HOGENOM" id="CLU_045191_1_0_1"/>
<evidence type="ECO:0000313" key="12">
    <source>
        <dbReference type="Proteomes" id="UP000026960"/>
    </source>
</evidence>
<keyword evidence="3 8" id="KW-0863">Zinc-finger</keyword>
<accession>A0A0D3G1C4</accession>
<feature type="region of interest" description="Disordered" evidence="9">
    <location>
        <begin position="420"/>
        <end position="443"/>
    </location>
</feature>
<sequence>MAPLFHMEALLPSSISPKLNSILHSHIYPQVGHVFRALAKFKSLLLDVVRKKRAPTRGGGGKKYAIGYRSRPEKSKKRIASFMKLLRFNWAAAAAVTPARAKDLELHYHPYYYDYDDSTWNVVVPADGAAEELRGGGGDDGEDCGYLCWLEEETSADALPAAGEGEDGGNGNGDGDGNGAVNEIDRLAERFIARCHAKFLLEKQESYRRYQEMMARSITIGCPFGEGCHFSHFVPGGYQAVAKTLNLGNPAVPAPARAPTDHAAGGNSHPASSGKTRMCTKYNTAEGCKFGDKCHFAHGERELGKPAYMSYESAMAPPMGGRYGGRPEPPPPAAMGPPAGNFGASATAKISVDASLAGGIIGKGGVNTKQICRVTGVKLSIRDHESDPNLKNIELEGNFDQIKQASNMVGELIATISASTPAKKPAGSAAGAAPAGRGGPGGRSNYKTKLCENFVKGTCTFGDRCHFAHGENEQRKGAA</sequence>
<dbReference type="PROSITE" id="PS50103">
    <property type="entry name" value="ZF_C3H1"/>
    <property type="match status" value="2"/>
</dbReference>
<evidence type="ECO:0000256" key="2">
    <source>
        <dbReference type="ARBA" id="ARBA00022737"/>
    </source>
</evidence>
<reference evidence="11" key="2">
    <citation type="submission" date="2015-03" db="UniProtKB">
        <authorList>
            <consortium name="EnsemblPlants"/>
        </authorList>
    </citation>
    <scope>IDENTIFICATION</scope>
</reference>
<dbReference type="GO" id="GO:0003677">
    <property type="term" value="F:DNA binding"/>
    <property type="evidence" value="ECO:0007669"/>
    <property type="project" value="UniProtKB-KW"/>
</dbReference>
<dbReference type="FunFam" id="4.10.1000.10:FF:000003">
    <property type="entry name" value="Zinc finger CCCH domain-containing protein"/>
    <property type="match status" value="2"/>
</dbReference>
<dbReference type="GO" id="GO:0003723">
    <property type="term" value="F:RNA binding"/>
    <property type="evidence" value="ECO:0007669"/>
    <property type="project" value="UniProtKB-UniRule"/>
</dbReference>
<dbReference type="EnsemblPlants" id="OBART04G28690.1">
    <property type="protein sequence ID" value="OBART04G28690.1"/>
    <property type="gene ID" value="OBART04G28690"/>
</dbReference>
<dbReference type="InterPro" id="IPR008480">
    <property type="entry name" value="DUF761_pln"/>
</dbReference>
<reference evidence="11" key="1">
    <citation type="journal article" date="2009" name="Rice">
        <title>De Novo Next Generation Sequencing of Plant Genomes.</title>
        <authorList>
            <person name="Rounsley S."/>
            <person name="Marri P.R."/>
            <person name="Yu Y."/>
            <person name="He R."/>
            <person name="Sisneros N."/>
            <person name="Goicoechea J.L."/>
            <person name="Lee S.J."/>
            <person name="Angelova A."/>
            <person name="Kudrna D."/>
            <person name="Luo M."/>
            <person name="Affourtit J."/>
            <person name="Desany B."/>
            <person name="Knight J."/>
            <person name="Niazi F."/>
            <person name="Egholm M."/>
            <person name="Wing R.A."/>
        </authorList>
    </citation>
    <scope>NUCLEOTIDE SEQUENCE [LARGE SCALE GENOMIC DNA]</scope>
    <source>
        <strain evidence="11">cv. IRGC 105608</strain>
    </source>
</reference>
<evidence type="ECO:0000256" key="9">
    <source>
        <dbReference type="SAM" id="MobiDB-lite"/>
    </source>
</evidence>
<dbReference type="SMART" id="SM00322">
    <property type="entry name" value="KH"/>
    <property type="match status" value="1"/>
</dbReference>
<dbReference type="Pfam" id="PF05553">
    <property type="entry name" value="DUF761"/>
    <property type="match status" value="1"/>
</dbReference>
<evidence type="ECO:0000256" key="3">
    <source>
        <dbReference type="ARBA" id="ARBA00022771"/>
    </source>
</evidence>
<dbReference type="Gramene" id="OBART04G28690.1">
    <property type="protein sequence ID" value="OBART04G28690.1"/>
    <property type="gene ID" value="OBART04G28690"/>
</dbReference>